<accession>A0AAV2K3U9</accession>
<keyword evidence="3" id="KW-1185">Reference proteome</keyword>
<keyword evidence="1" id="KW-1133">Transmembrane helix</keyword>
<dbReference type="AlphaFoldDB" id="A0AAV2K3U9"/>
<organism evidence="2 3">
    <name type="scientific">Knipowitschia caucasica</name>
    <name type="common">Caucasian dwarf goby</name>
    <name type="synonym">Pomatoschistus caucasicus</name>
    <dbReference type="NCBI Taxonomy" id="637954"/>
    <lineage>
        <taxon>Eukaryota</taxon>
        <taxon>Metazoa</taxon>
        <taxon>Chordata</taxon>
        <taxon>Craniata</taxon>
        <taxon>Vertebrata</taxon>
        <taxon>Euteleostomi</taxon>
        <taxon>Actinopterygii</taxon>
        <taxon>Neopterygii</taxon>
        <taxon>Teleostei</taxon>
        <taxon>Neoteleostei</taxon>
        <taxon>Acanthomorphata</taxon>
        <taxon>Gobiaria</taxon>
        <taxon>Gobiiformes</taxon>
        <taxon>Gobioidei</taxon>
        <taxon>Gobiidae</taxon>
        <taxon>Gobiinae</taxon>
        <taxon>Knipowitschia</taxon>
    </lineage>
</organism>
<gene>
    <name evidence="2" type="ORF">KC01_LOCUS13027</name>
</gene>
<feature type="transmembrane region" description="Helical" evidence="1">
    <location>
        <begin position="56"/>
        <end position="77"/>
    </location>
</feature>
<dbReference type="Proteomes" id="UP001497482">
    <property type="component" value="Chromosome 15"/>
</dbReference>
<protein>
    <submittedName>
        <fullName evidence="2">Uncharacterized protein</fullName>
    </submittedName>
</protein>
<sequence>MQHNASTCLKMNRIVTYATQARGYFPQGSSAITSTPLEQIEEMYWRNLTMMKIRRYLRGSGRVLAFVFVASIIWLIFDMAALRMSINDVNSQLLKERVIREREVFKQQSKMSQVIKNGFGHPVQRVNADGSQVNNEPLKVHRVAENVYRGRKRGPFVGDKKMDSNQVVLPALDDTKAKRQTEKPSKMRVDLDINEKNQFDSKLKTTTKMAAVKSINKGDNVLPSSSFFNERRLC</sequence>
<evidence type="ECO:0000256" key="1">
    <source>
        <dbReference type="SAM" id="Phobius"/>
    </source>
</evidence>
<keyword evidence="1" id="KW-0812">Transmembrane</keyword>
<name>A0AAV2K3U9_KNICA</name>
<dbReference type="EMBL" id="OZ035837">
    <property type="protein sequence ID" value="CAL1582409.1"/>
    <property type="molecule type" value="Genomic_DNA"/>
</dbReference>
<keyword evidence="1" id="KW-0472">Membrane</keyword>
<reference evidence="2 3" key="1">
    <citation type="submission" date="2024-04" db="EMBL/GenBank/DDBJ databases">
        <authorList>
            <person name="Waldvogel A.-M."/>
            <person name="Schoenle A."/>
        </authorList>
    </citation>
    <scope>NUCLEOTIDE SEQUENCE [LARGE SCALE GENOMIC DNA]</scope>
</reference>
<proteinExistence type="predicted"/>
<evidence type="ECO:0000313" key="2">
    <source>
        <dbReference type="EMBL" id="CAL1582409.1"/>
    </source>
</evidence>
<evidence type="ECO:0000313" key="3">
    <source>
        <dbReference type="Proteomes" id="UP001497482"/>
    </source>
</evidence>